<dbReference type="Gene3D" id="2.30.110.50">
    <property type="match status" value="1"/>
</dbReference>
<dbReference type="InterPro" id="IPR006531">
    <property type="entry name" value="Gp5/Vgr_OB"/>
</dbReference>
<proteinExistence type="inferred from homology"/>
<dbReference type="InterPro" id="IPR006533">
    <property type="entry name" value="T6SS_Vgr_RhsGE"/>
</dbReference>
<evidence type="ECO:0000256" key="1">
    <source>
        <dbReference type="ARBA" id="ARBA00004613"/>
    </source>
</evidence>
<dbReference type="InterPro" id="IPR017847">
    <property type="entry name" value="T6SS_RhsGE_Vgr_subset"/>
</dbReference>
<dbReference type="NCBIfam" id="TIGR03361">
    <property type="entry name" value="VI_Rhs_Vgr"/>
    <property type="match status" value="1"/>
</dbReference>
<gene>
    <name evidence="6" type="primary">tssI</name>
    <name evidence="6" type="ORF">B9G39_26270</name>
</gene>
<dbReference type="SUPFAM" id="SSF69349">
    <property type="entry name" value="Phage fibre proteins"/>
    <property type="match status" value="1"/>
</dbReference>
<sequence>MMLAANESIFHVTLPACSATFNVTSFIGHEAISEWFKFDIQMVSISDDIEPEDMLLQSATLTIVGEDFERHVNGIINRFSKGRSGDKYTEYSFYIVPKLWYLTKRTDCRIFQEQTIPEIIQSVLESAGFKEKDEFIFKLTGKYKPHTYIVQYNETDFNFISRLLEQEGIFYFFEHQQDSHKLIVSDHNTAFGPVAEQQVEFHGKTGLVPEHEVVDELRYTCQRTIGKVELDDYNFTKPNLDLHVKAINGDESLCEYQFPGGYQLPEDGQRYAQLRLEAHNTFAEKIDAKGTCRRLLPGYQVELIRHPRSSLNQLYIICQVMHEGVQPQGQDEYTADEGSRYRNAGIWIPKTTPFRPSLRAKAPKMPGKQSAVVAGPKGEEIYTERFGCIKAQFHWDRLGQYNEHSSRWMRVMQTWAGKQWGALLIPRIGQEVTIDYLHGDVNQPVVTGVVYNGRKYPPYPLPQQKTRSGFRTDSTIGSGGYNELSFEDKQGAEQIRIHGEKDSDLRVKNDSREEVVEMRHHEIVENHYLQIKQDNHLKVDHNHERVVKGEIHHHVNQTLHVQVDGEHLLDSGQQWHVKSGQKIVMESDQEIVFYGGGSFIKIDHSGVYIKGPSYNIGGGSAAGAQQAMPQSPVRPMEADRDRSGFVSEHKIDLNKQRQTLLASIKKVEPFCAICEEKTS</sequence>
<feature type="domain" description="Gp5/Type VI secretion system Vgr protein OB-fold" evidence="4">
    <location>
        <begin position="403"/>
        <end position="451"/>
    </location>
</feature>
<dbReference type="SUPFAM" id="SSF69279">
    <property type="entry name" value="Phage tail proteins"/>
    <property type="match status" value="2"/>
</dbReference>
<dbReference type="SUPFAM" id="SSF69255">
    <property type="entry name" value="gp5 N-terminal domain-like"/>
    <property type="match status" value="1"/>
</dbReference>
<evidence type="ECO:0000313" key="7">
    <source>
        <dbReference type="Proteomes" id="UP000257039"/>
    </source>
</evidence>
<reference evidence="6 7" key="1">
    <citation type="submission" date="2017-04" db="EMBL/GenBank/DDBJ databases">
        <title>Draft genome sequence of Zooshikella ganghwensis VG4 isolated from Red Sea sediments.</title>
        <authorList>
            <person name="Rehman Z."/>
            <person name="Alam I."/>
            <person name="Kamau A."/>
            <person name="Bajic V."/>
            <person name="Leiknes T."/>
        </authorList>
    </citation>
    <scope>NUCLEOTIDE SEQUENCE [LARGE SCALE GENOMIC DNA]</scope>
    <source>
        <strain evidence="6 7">VG4</strain>
    </source>
</reference>
<dbReference type="PANTHER" id="PTHR32305:SF15">
    <property type="entry name" value="PROTEIN RHSA-RELATED"/>
    <property type="match status" value="1"/>
</dbReference>
<dbReference type="InterPro" id="IPR037026">
    <property type="entry name" value="Vgr_OB-fold_dom_sf"/>
</dbReference>
<dbReference type="Gene3D" id="2.40.50.230">
    <property type="entry name" value="Gp5 N-terminal domain"/>
    <property type="match status" value="1"/>
</dbReference>
<dbReference type="Pfam" id="PF22178">
    <property type="entry name" value="Gp5_trimer_C"/>
    <property type="match status" value="1"/>
</dbReference>
<comment type="caution">
    <text evidence="6">The sequence shown here is derived from an EMBL/GenBank/DDBJ whole genome shotgun (WGS) entry which is preliminary data.</text>
</comment>
<evidence type="ECO:0000259" key="4">
    <source>
        <dbReference type="Pfam" id="PF04717"/>
    </source>
</evidence>
<dbReference type="Pfam" id="PF05954">
    <property type="entry name" value="Phage_GPD"/>
    <property type="match status" value="1"/>
</dbReference>
<dbReference type="NCBIfam" id="TIGR01646">
    <property type="entry name" value="vgr_GE"/>
    <property type="match status" value="1"/>
</dbReference>
<dbReference type="Gene3D" id="3.55.50.10">
    <property type="entry name" value="Baseplate protein-like domains"/>
    <property type="match status" value="1"/>
</dbReference>
<dbReference type="Gene3D" id="4.10.220.110">
    <property type="match status" value="1"/>
</dbReference>
<dbReference type="Proteomes" id="UP000257039">
    <property type="component" value="Unassembled WGS sequence"/>
</dbReference>
<evidence type="ECO:0000313" key="6">
    <source>
        <dbReference type="EMBL" id="RDH41922.1"/>
    </source>
</evidence>
<dbReference type="InterPro" id="IPR054030">
    <property type="entry name" value="Gp5_Vgr_C"/>
</dbReference>
<dbReference type="EMBL" id="NDXW01000002">
    <property type="protein sequence ID" value="RDH41922.1"/>
    <property type="molecule type" value="Genomic_DNA"/>
</dbReference>
<dbReference type="AlphaFoldDB" id="A0A4P9VJH6"/>
<comment type="subcellular location">
    <subcellularLocation>
        <location evidence="1">Secreted</location>
    </subcellularLocation>
</comment>
<evidence type="ECO:0000256" key="2">
    <source>
        <dbReference type="ARBA" id="ARBA00005558"/>
    </source>
</evidence>
<keyword evidence="3" id="KW-0964">Secreted</keyword>
<comment type="similarity">
    <text evidence="2">Belongs to the VgrG protein family.</text>
</comment>
<dbReference type="RefSeq" id="WP_094789575.1">
    <property type="nucleotide sequence ID" value="NZ_NDXW01000002.1"/>
</dbReference>
<name>A0A4P9VJH6_9GAMM</name>
<keyword evidence="7" id="KW-1185">Reference proteome</keyword>
<dbReference type="PANTHER" id="PTHR32305">
    <property type="match status" value="1"/>
</dbReference>
<evidence type="ECO:0000256" key="3">
    <source>
        <dbReference type="ARBA" id="ARBA00022525"/>
    </source>
</evidence>
<accession>A0A4P9VJH6</accession>
<dbReference type="Pfam" id="PF04717">
    <property type="entry name" value="Phage_base_V"/>
    <property type="match status" value="1"/>
</dbReference>
<dbReference type="InterPro" id="IPR050708">
    <property type="entry name" value="T6SS_VgrG/RHS"/>
</dbReference>
<organism evidence="6 7">
    <name type="scientific">Zooshikella ganghwensis</name>
    <dbReference type="NCBI Taxonomy" id="202772"/>
    <lineage>
        <taxon>Bacteria</taxon>
        <taxon>Pseudomonadati</taxon>
        <taxon>Pseudomonadota</taxon>
        <taxon>Gammaproteobacteria</taxon>
        <taxon>Oceanospirillales</taxon>
        <taxon>Zooshikellaceae</taxon>
        <taxon>Zooshikella</taxon>
    </lineage>
</organism>
<feature type="domain" description="Gp5/Type VI secretion system Vgr C-terminal trimerisation" evidence="5">
    <location>
        <begin position="468"/>
        <end position="574"/>
    </location>
</feature>
<protein>
    <submittedName>
        <fullName evidence="6">Type VI secretion system tip protein VgrG</fullName>
    </submittedName>
</protein>
<evidence type="ECO:0000259" key="5">
    <source>
        <dbReference type="Pfam" id="PF22178"/>
    </source>
</evidence>
<dbReference type="GO" id="GO:0005576">
    <property type="term" value="C:extracellular region"/>
    <property type="evidence" value="ECO:0007669"/>
    <property type="project" value="UniProtKB-SubCell"/>
</dbReference>